<evidence type="ECO:0000256" key="2">
    <source>
        <dbReference type="ARBA" id="ARBA00024867"/>
    </source>
</evidence>
<proteinExistence type="predicted"/>
<dbReference type="GO" id="GO:0051782">
    <property type="term" value="P:negative regulation of cell division"/>
    <property type="evidence" value="ECO:0007669"/>
    <property type="project" value="TreeGrafter"/>
</dbReference>
<dbReference type="GO" id="GO:0005829">
    <property type="term" value="C:cytosol"/>
    <property type="evidence" value="ECO:0007669"/>
    <property type="project" value="TreeGrafter"/>
</dbReference>
<evidence type="ECO:0000256" key="3">
    <source>
        <dbReference type="PROSITE-ProRule" id="PRU00169"/>
    </source>
</evidence>
<feature type="domain" description="Response regulatory" evidence="4">
    <location>
        <begin position="5"/>
        <end position="120"/>
    </location>
</feature>
<gene>
    <name evidence="5" type="ORF">FXB42_05750</name>
</gene>
<protein>
    <recommendedName>
        <fullName evidence="1">Stage 0 sporulation protein A homolog</fullName>
    </recommendedName>
</protein>
<accession>A0A5D0WTX9</accession>
<dbReference type="PROSITE" id="PS50110">
    <property type="entry name" value="RESPONSE_REGULATORY"/>
    <property type="match status" value="1"/>
</dbReference>
<dbReference type="InterPro" id="IPR025669">
    <property type="entry name" value="AAA_dom"/>
</dbReference>
<comment type="function">
    <text evidence="2">May play the central regulatory role in sporulation. It may be an element of the effector pathway responsible for the activation of sporulation genes in response to nutritional stress. Spo0A may act in concert with spo0H (a sigma factor) to control the expression of some genes that are critical to the sporulation process.</text>
</comment>
<dbReference type="GO" id="GO:0009898">
    <property type="term" value="C:cytoplasmic side of plasma membrane"/>
    <property type="evidence" value="ECO:0007669"/>
    <property type="project" value="TreeGrafter"/>
</dbReference>
<evidence type="ECO:0000256" key="1">
    <source>
        <dbReference type="ARBA" id="ARBA00018672"/>
    </source>
</evidence>
<sequence length="383" mass="42630">MEKIKVMIVGNNDNRIYEIKSLLRSDSVAFIGFSKQDENVLEKAISLKPHVLIIQCEDDYKAAIDLAEKIYIRIPGCAVILICDSFDVSMIEKVMLAGIRKVLQFPIDAETLQENIELAHYMEKSRLENADITASNNMQSRIITVFGAKGGIGKTTIAINLAVSLAKMGKKVAVIDADLQFGDVNVYFDIDPKDTISELSQGNDAGDIDAIKRMMALHFSGVSIVCAPKSPEYAEYVTPKNIETMINTMRPFYDYILIDTAPVFSDITMAAIENSNLVLLVTVQDISTLRNTKITLNILESLQQKEKTELVINRLTKGLISLKDMQRVLNEPVKNTIVFDFKTATTAHNKGIPIVLDAPKSEISKNLKKLAQYIVNTIDHRVS</sequence>
<evidence type="ECO:0000259" key="4">
    <source>
        <dbReference type="PROSITE" id="PS50110"/>
    </source>
</evidence>
<dbReference type="GO" id="GO:0005524">
    <property type="term" value="F:ATP binding"/>
    <property type="evidence" value="ECO:0007669"/>
    <property type="project" value="TreeGrafter"/>
</dbReference>
<organism evidence="5 6">
    <name type="scientific">Acetobacterium wieringae</name>
    <dbReference type="NCBI Taxonomy" id="52694"/>
    <lineage>
        <taxon>Bacteria</taxon>
        <taxon>Bacillati</taxon>
        <taxon>Bacillota</taxon>
        <taxon>Clostridia</taxon>
        <taxon>Eubacteriales</taxon>
        <taxon>Eubacteriaceae</taxon>
        <taxon>Acetobacterium</taxon>
    </lineage>
</organism>
<dbReference type="AlphaFoldDB" id="A0A5D0WTX9"/>
<dbReference type="RefSeq" id="WP_148637092.1">
    <property type="nucleotide sequence ID" value="NZ_CABIIK010000015.1"/>
</dbReference>
<dbReference type="InterPro" id="IPR001789">
    <property type="entry name" value="Sig_transdc_resp-reg_receiver"/>
</dbReference>
<dbReference type="Gene3D" id="3.40.50.300">
    <property type="entry name" value="P-loop containing nucleotide triphosphate hydrolases"/>
    <property type="match status" value="1"/>
</dbReference>
<comment type="caution">
    <text evidence="3">Lacks conserved residue(s) required for the propagation of feature annotation.</text>
</comment>
<dbReference type="InterPro" id="IPR027417">
    <property type="entry name" value="P-loop_NTPase"/>
</dbReference>
<evidence type="ECO:0000313" key="6">
    <source>
        <dbReference type="Proteomes" id="UP000322619"/>
    </source>
</evidence>
<dbReference type="PANTHER" id="PTHR43384">
    <property type="entry name" value="SEPTUM SITE-DETERMINING PROTEIN MIND HOMOLOG, CHLOROPLASTIC-RELATED"/>
    <property type="match status" value="1"/>
</dbReference>
<dbReference type="Proteomes" id="UP000322619">
    <property type="component" value="Unassembled WGS sequence"/>
</dbReference>
<dbReference type="Gene3D" id="3.40.50.2300">
    <property type="match status" value="1"/>
</dbReference>
<dbReference type="Pfam" id="PF13614">
    <property type="entry name" value="AAA_31"/>
    <property type="match status" value="1"/>
</dbReference>
<evidence type="ECO:0000313" key="5">
    <source>
        <dbReference type="EMBL" id="TYC87161.1"/>
    </source>
</evidence>
<dbReference type="SUPFAM" id="SSF52172">
    <property type="entry name" value="CheY-like"/>
    <property type="match status" value="1"/>
</dbReference>
<dbReference type="GO" id="GO:0016887">
    <property type="term" value="F:ATP hydrolysis activity"/>
    <property type="evidence" value="ECO:0007669"/>
    <property type="project" value="TreeGrafter"/>
</dbReference>
<comment type="caution">
    <text evidence="5">The sequence shown here is derived from an EMBL/GenBank/DDBJ whole genome shotgun (WGS) entry which is preliminary data.</text>
</comment>
<dbReference type="SUPFAM" id="SSF52540">
    <property type="entry name" value="P-loop containing nucleoside triphosphate hydrolases"/>
    <property type="match status" value="1"/>
</dbReference>
<name>A0A5D0WTX9_9FIRM</name>
<dbReference type="PANTHER" id="PTHR43384:SF13">
    <property type="entry name" value="SLR0110 PROTEIN"/>
    <property type="match status" value="1"/>
</dbReference>
<dbReference type="InterPro" id="IPR011006">
    <property type="entry name" value="CheY-like_superfamily"/>
</dbReference>
<dbReference type="GO" id="GO:0000160">
    <property type="term" value="P:phosphorelay signal transduction system"/>
    <property type="evidence" value="ECO:0007669"/>
    <property type="project" value="InterPro"/>
</dbReference>
<dbReference type="EMBL" id="VSLA01000007">
    <property type="protein sequence ID" value="TYC87161.1"/>
    <property type="molecule type" value="Genomic_DNA"/>
</dbReference>
<reference evidence="5 6" key="1">
    <citation type="submission" date="2019-08" db="EMBL/GenBank/DDBJ databases">
        <title>Isolation and enrichment of carboxydotrophic bacteria from anaerobic sludge for the production of bio-based chemicals from syngas.</title>
        <authorList>
            <person name="Antares A.L."/>
            <person name="Moreira J."/>
            <person name="Diender M."/>
            <person name="Parshina S.N."/>
            <person name="Stams A.J.M."/>
            <person name="Alves M."/>
            <person name="Alves J.I."/>
            <person name="Sousa D.Z."/>
        </authorList>
    </citation>
    <scope>NUCLEOTIDE SEQUENCE [LARGE SCALE GENOMIC DNA]</scope>
    <source>
        <strain evidence="5 6">JM</strain>
    </source>
</reference>
<dbReference type="InterPro" id="IPR050625">
    <property type="entry name" value="ParA/MinD_ATPase"/>
</dbReference>